<keyword evidence="3 4" id="KW-0964">Secreted</keyword>
<feature type="chain" id="PRO_5044957945" description="RxLR effector protein" evidence="4">
    <location>
        <begin position="29"/>
        <end position="153"/>
    </location>
</feature>
<dbReference type="Proteomes" id="UP001162029">
    <property type="component" value="Unassembled WGS sequence"/>
</dbReference>
<feature type="signal peptide" evidence="4">
    <location>
        <begin position="1"/>
        <end position="28"/>
    </location>
</feature>
<accession>A0AAV0UMQ6</accession>
<dbReference type="EMBL" id="CANTFM010001268">
    <property type="protein sequence ID" value="CAI5737623.1"/>
    <property type="molecule type" value="Genomic_DNA"/>
</dbReference>
<sequence length="153" mass="16713">MVAMSSAARISCVLVAVVLAICSATTMATSESTSAGVALNTLQSSHAPAAIKRRLRRTKVMAITDHGTSEERASPFRYSKLAPSYSSSKSIPAAINQKIQLWGWRLTRKSSDEVFELLKLDELAKFDMDGTQLSGDPRFMVWAKIGKARHPKD</sequence>
<evidence type="ECO:0000313" key="5">
    <source>
        <dbReference type="EMBL" id="CAI5737623.1"/>
    </source>
</evidence>
<comment type="similarity">
    <text evidence="2 4">Belongs to the RxLR effector family.</text>
</comment>
<proteinExistence type="inferred from homology"/>
<dbReference type="AlphaFoldDB" id="A0AAV0UMQ6"/>
<evidence type="ECO:0000313" key="6">
    <source>
        <dbReference type="Proteomes" id="UP001162029"/>
    </source>
</evidence>
<evidence type="ECO:0000256" key="1">
    <source>
        <dbReference type="ARBA" id="ARBA00004613"/>
    </source>
</evidence>
<protein>
    <recommendedName>
        <fullName evidence="4">RxLR effector protein</fullName>
    </recommendedName>
</protein>
<comment type="function">
    <text evidence="4">Effector that suppresses plant defense responses during pathogen infection.</text>
</comment>
<name>A0AAV0UMQ6_9STRA</name>
<comment type="subcellular location">
    <subcellularLocation>
        <location evidence="1 4">Secreted</location>
    </subcellularLocation>
</comment>
<comment type="caution">
    <text evidence="5">The sequence shown here is derived from an EMBL/GenBank/DDBJ whole genome shotgun (WGS) entry which is preliminary data.</text>
</comment>
<evidence type="ECO:0000256" key="3">
    <source>
        <dbReference type="ARBA" id="ARBA00022525"/>
    </source>
</evidence>
<dbReference type="Pfam" id="PF16810">
    <property type="entry name" value="RXLR"/>
    <property type="match status" value="1"/>
</dbReference>
<keyword evidence="6" id="KW-1185">Reference proteome</keyword>
<evidence type="ECO:0000256" key="4">
    <source>
        <dbReference type="RuleBase" id="RU367124"/>
    </source>
</evidence>
<organism evidence="5 6">
    <name type="scientific">Peronospora destructor</name>
    <dbReference type="NCBI Taxonomy" id="86335"/>
    <lineage>
        <taxon>Eukaryota</taxon>
        <taxon>Sar</taxon>
        <taxon>Stramenopiles</taxon>
        <taxon>Oomycota</taxon>
        <taxon>Peronosporomycetes</taxon>
        <taxon>Peronosporales</taxon>
        <taxon>Peronosporaceae</taxon>
        <taxon>Peronospora</taxon>
    </lineage>
</organism>
<reference evidence="5" key="1">
    <citation type="submission" date="2022-12" db="EMBL/GenBank/DDBJ databases">
        <authorList>
            <person name="Webb A."/>
        </authorList>
    </citation>
    <scope>NUCLEOTIDE SEQUENCE</scope>
    <source>
        <strain evidence="5">Pd1</strain>
    </source>
</reference>
<dbReference type="InterPro" id="IPR031825">
    <property type="entry name" value="RXLR"/>
</dbReference>
<gene>
    <name evidence="5" type="ORF">PDE001_LOCUS6662</name>
</gene>
<evidence type="ECO:0000256" key="2">
    <source>
        <dbReference type="ARBA" id="ARBA00010400"/>
    </source>
</evidence>
<comment type="domain">
    <text evidence="4">The RxLR-dEER motif acts to carry the protein into the host cell cytoplasm through binding to cell surface phosphatidylinositol-3-phosphate.</text>
</comment>
<keyword evidence="4" id="KW-0732">Signal</keyword>